<organism evidence="2 3">
    <name type="scientific">Psilocybe cyanescens</name>
    <dbReference type="NCBI Taxonomy" id="93625"/>
    <lineage>
        <taxon>Eukaryota</taxon>
        <taxon>Fungi</taxon>
        <taxon>Dikarya</taxon>
        <taxon>Basidiomycota</taxon>
        <taxon>Agaricomycotina</taxon>
        <taxon>Agaricomycetes</taxon>
        <taxon>Agaricomycetidae</taxon>
        <taxon>Agaricales</taxon>
        <taxon>Agaricineae</taxon>
        <taxon>Strophariaceae</taxon>
        <taxon>Psilocybe</taxon>
    </lineage>
</organism>
<dbReference type="OrthoDB" id="3200519at2759"/>
<feature type="compositionally biased region" description="Polar residues" evidence="1">
    <location>
        <begin position="73"/>
        <end position="88"/>
    </location>
</feature>
<reference evidence="2 3" key="1">
    <citation type="journal article" date="2018" name="Evol. Lett.">
        <title>Horizontal gene cluster transfer increased hallucinogenic mushroom diversity.</title>
        <authorList>
            <person name="Reynolds H.T."/>
            <person name="Vijayakumar V."/>
            <person name="Gluck-Thaler E."/>
            <person name="Korotkin H.B."/>
            <person name="Matheny P.B."/>
            <person name="Slot J.C."/>
        </authorList>
    </citation>
    <scope>NUCLEOTIDE SEQUENCE [LARGE SCALE GENOMIC DNA]</scope>
    <source>
        <strain evidence="2 3">2631</strain>
    </source>
</reference>
<dbReference type="Proteomes" id="UP000283269">
    <property type="component" value="Unassembled WGS sequence"/>
</dbReference>
<name>A0A409XJK2_PSICY</name>
<protein>
    <submittedName>
        <fullName evidence="2">Uncharacterized protein</fullName>
    </submittedName>
</protein>
<gene>
    <name evidence="2" type="ORF">CVT25_008252</name>
</gene>
<evidence type="ECO:0000313" key="3">
    <source>
        <dbReference type="Proteomes" id="UP000283269"/>
    </source>
</evidence>
<proteinExistence type="predicted"/>
<feature type="compositionally biased region" description="Basic and acidic residues" evidence="1">
    <location>
        <begin position="41"/>
        <end position="50"/>
    </location>
</feature>
<sequence>MSESSNTQPTDNSLDSLTLYTRSLHNYTLALWTESRRIAEEKARGREPFAVRKSSVQPSTSDERKEKIEAAQLTLSTSSADTDVTAPTNYLAGERQEGSSFSG</sequence>
<dbReference type="EMBL" id="NHYD01001505">
    <property type="protein sequence ID" value="PPQ90940.1"/>
    <property type="molecule type" value="Genomic_DNA"/>
</dbReference>
<dbReference type="AlphaFoldDB" id="A0A409XJK2"/>
<dbReference type="InParanoid" id="A0A409XJK2"/>
<evidence type="ECO:0000313" key="2">
    <source>
        <dbReference type="EMBL" id="PPQ90940.1"/>
    </source>
</evidence>
<evidence type="ECO:0000256" key="1">
    <source>
        <dbReference type="SAM" id="MobiDB-lite"/>
    </source>
</evidence>
<accession>A0A409XJK2</accession>
<feature type="region of interest" description="Disordered" evidence="1">
    <location>
        <begin position="41"/>
        <end position="103"/>
    </location>
</feature>
<keyword evidence="3" id="KW-1185">Reference proteome</keyword>
<comment type="caution">
    <text evidence="2">The sequence shown here is derived from an EMBL/GenBank/DDBJ whole genome shotgun (WGS) entry which is preliminary data.</text>
</comment>